<feature type="transmembrane region" description="Helical" evidence="7">
    <location>
        <begin position="20"/>
        <end position="42"/>
    </location>
</feature>
<dbReference type="InterPro" id="IPR050930">
    <property type="entry name" value="MFS_Vesicular_Transporter"/>
</dbReference>
<dbReference type="PANTHER" id="PTHR23506">
    <property type="entry name" value="GH10249P"/>
    <property type="match status" value="1"/>
</dbReference>
<proteinExistence type="predicted"/>
<evidence type="ECO:0000256" key="7">
    <source>
        <dbReference type="SAM" id="Phobius"/>
    </source>
</evidence>
<name>A0A6L8V1V3_9BACL</name>
<evidence type="ECO:0000259" key="8">
    <source>
        <dbReference type="PROSITE" id="PS50850"/>
    </source>
</evidence>
<accession>A0A6L8V1V3</accession>
<evidence type="ECO:0000256" key="4">
    <source>
        <dbReference type="ARBA" id="ARBA00022989"/>
    </source>
</evidence>
<evidence type="ECO:0000313" key="9">
    <source>
        <dbReference type="EMBL" id="MZQ83210.1"/>
    </source>
</evidence>
<keyword evidence="4 7" id="KW-1133">Transmembrane helix</keyword>
<comment type="subcellular location">
    <subcellularLocation>
        <location evidence="1">Cell membrane</location>
        <topology evidence="1">Multi-pass membrane protein</topology>
    </subcellularLocation>
</comment>
<evidence type="ECO:0000256" key="5">
    <source>
        <dbReference type="ARBA" id="ARBA00023136"/>
    </source>
</evidence>
<evidence type="ECO:0000256" key="6">
    <source>
        <dbReference type="SAM" id="MobiDB-lite"/>
    </source>
</evidence>
<feature type="transmembrane region" description="Helical" evidence="7">
    <location>
        <begin position="253"/>
        <end position="274"/>
    </location>
</feature>
<dbReference type="InterPro" id="IPR011701">
    <property type="entry name" value="MFS"/>
</dbReference>
<keyword evidence="10" id="KW-1185">Reference proteome</keyword>
<feature type="transmembrane region" description="Helical" evidence="7">
    <location>
        <begin position="104"/>
        <end position="130"/>
    </location>
</feature>
<dbReference type="GO" id="GO:0005886">
    <property type="term" value="C:plasma membrane"/>
    <property type="evidence" value="ECO:0007669"/>
    <property type="project" value="UniProtKB-SubCell"/>
</dbReference>
<dbReference type="InterPro" id="IPR036259">
    <property type="entry name" value="MFS_trans_sf"/>
</dbReference>
<evidence type="ECO:0000256" key="3">
    <source>
        <dbReference type="ARBA" id="ARBA00022692"/>
    </source>
</evidence>
<organism evidence="9 10">
    <name type="scientific">Paenibacillus silvestris</name>
    <dbReference type="NCBI Taxonomy" id="2606219"/>
    <lineage>
        <taxon>Bacteria</taxon>
        <taxon>Bacillati</taxon>
        <taxon>Bacillota</taxon>
        <taxon>Bacilli</taxon>
        <taxon>Bacillales</taxon>
        <taxon>Paenibacillaceae</taxon>
        <taxon>Paenibacillus</taxon>
    </lineage>
</organism>
<protein>
    <submittedName>
        <fullName evidence="9">MFS transporter</fullName>
    </submittedName>
</protein>
<dbReference type="PROSITE" id="PS50850">
    <property type="entry name" value="MFS"/>
    <property type="match status" value="1"/>
</dbReference>
<dbReference type="InterPro" id="IPR020846">
    <property type="entry name" value="MFS_dom"/>
</dbReference>
<dbReference type="EMBL" id="WTUZ01000016">
    <property type="protein sequence ID" value="MZQ83210.1"/>
    <property type="molecule type" value="Genomic_DNA"/>
</dbReference>
<evidence type="ECO:0000256" key="2">
    <source>
        <dbReference type="ARBA" id="ARBA00022448"/>
    </source>
</evidence>
<keyword evidence="5 7" id="KW-0472">Membrane</keyword>
<dbReference type="AlphaFoldDB" id="A0A6L8V1V3"/>
<feature type="transmembrane region" description="Helical" evidence="7">
    <location>
        <begin position="384"/>
        <end position="401"/>
    </location>
</feature>
<dbReference type="RefSeq" id="WP_161407391.1">
    <property type="nucleotide sequence ID" value="NZ_WTUZ01000016.1"/>
</dbReference>
<feature type="transmembrane region" description="Helical" evidence="7">
    <location>
        <begin position="318"/>
        <end position="339"/>
    </location>
</feature>
<feature type="transmembrane region" description="Helical" evidence="7">
    <location>
        <begin position="295"/>
        <end position="312"/>
    </location>
</feature>
<evidence type="ECO:0000313" key="10">
    <source>
        <dbReference type="Proteomes" id="UP000481087"/>
    </source>
</evidence>
<comment type="caution">
    <text evidence="9">The sequence shown here is derived from an EMBL/GenBank/DDBJ whole genome shotgun (WGS) entry which is preliminary data.</text>
</comment>
<dbReference type="Gene3D" id="1.20.1250.20">
    <property type="entry name" value="MFS general substrate transporter like domains"/>
    <property type="match status" value="1"/>
</dbReference>
<sequence>MNLSSSEDRSGISQRPITIIAIVTAFCLLGDSMLYIVLPIYWKEAGLNALWEVGFLLSINRFIRLPMTPLIGMLYKRMSLRTGLVFAILLAVVTTIGYGVCKGFILWTILRCIWGISWSFLRMGGFLSIIRYSDDSNRGRLMGRYNGISRLGSLVGMLLGGILVPLVGMDSVSVAFGLVMLAGLPYVAIYIKGNRSDEADSSVLDKERWDKPKAIWTRAVISIITTGLIVYLIQTILSATLSLVIETNYSSQLLLIGFVVTSTMLSGVLQAARWGWEPFLAIWIGLRSDGPRGRLPLFGLALLGAAVGYALVPWQLPIYWWCIVILFIMVTSTVLSTLMDALASDVARQSSAIAVMTAYSVATDLGSALGPLLIYLLIGLPDGLKYIYLGSALLLLLIAVWHRPGSKPGNTALRNEKKHVKQEKGEVEGA</sequence>
<feature type="transmembrane region" description="Helical" evidence="7">
    <location>
        <begin position="79"/>
        <end position="98"/>
    </location>
</feature>
<reference evidence="9 10" key="1">
    <citation type="submission" date="2019-12" db="EMBL/GenBank/DDBJ databases">
        <title>Paenibacillus sp. nov. sp. isolated from soil.</title>
        <authorList>
            <person name="Kim J."/>
            <person name="Jeong S.E."/>
            <person name="Jung H.S."/>
            <person name="Jeon C.O."/>
        </authorList>
    </citation>
    <scope>NUCLEOTIDE SEQUENCE [LARGE SCALE GENOMIC DNA]</scope>
    <source>
        <strain evidence="9 10">5J-6</strain>
    </source>
</reference>
<dbReference type="Proteomes" id="UP000481087">
    <property type="component" value="Unassembled WGS sequence"/>
</dbReference>
<feature type="region of interest" description="Disordered" evidence="6">
    <location>
        <begin position="410"/>
        <end position="430"/>
    </location>
</feature>
<dbReference type="GO" id="GO:0022857">
    <property type="term" value="F:transmembrane transporter activity"/>
    <property type="evidence" value="ECO:0007669"/>
    <property type="project" value="InterPro"/>
</dbReference>
<feature type="transmembrane region" description="Helical" evidence="7">
    <location>
        <begin position="214"/>
        <end position="233"/>
    </location>
</feature>
<feature type="transmembrane region" description="Helical" evidence="7">
    <location>
        <begin position="351"/>
        <end position="378"/>
    </location>
</feature>
<keyword evidence="2" id="KW-0813">Transport</keyword>
<dbReference type="Pfam" id="PF07690">
    <property type="entry name" value="MFS_1"/>
    <property type="match status" value="2"/>
</dbReference>
<dbReference type="PANTHER" id="PTHR23506:SF23">
    <property type="entry name" value="GH10249P"/>
    <property type="match status" value="1"/>
</dbReference>
<dbReference type="SUPFAM" id="SSF103473">
    <property type="entry name" value="MFS general substrate transporter"/>
    <property type="match status" value="1"/>
</dbReference>
<feature type="domain" description="Major facilitator superfamily (MFS) profile" evidence="8">
    <location>
        <begin position="16"/>
        <end position="407"/>
    </location>
</feature>
<keyword evidence="3 7" id="KW-0812">Transmembrane</keyword>
<gene>
    <name evidence="9" type="ORF">GQF01_13930</name>
</gene>
<feature type="transmembrane region" description="Helical" evidence="7">
    <location>
        <begin position="174"/>
        <end position="193"/>
    </location>
</feature>
<feature type="transmembrane region" description="Helical" evidence="7">
    <location>
        <begin position="151"/>
        <end position="168"/>
    </location>
</feature>
<evidence type="ECO:0000256" key="1">
    <source>
        <dbReference type="ARBA" id="ARBA00004651"/>
    </source>
</evidence>